<keyword evidence="5" id="KW-0812">Transmembrane</keyword>
<dbReference type="Gene3D" id="1.10.506.10">
    <property type="entry name" value="GTPase Activation - p120gap, domain 1"/>
    <property type="match status" value="1"/>
</dbReference>
<dbReference type="GO" id="GO:0030334">
    <property type="term" value="P:regulation of cell migration"/>
    <property type="evidence" value="ECO:0007669"/>
    <property type="project" value="TreeGrafter"/>
</dbReference>
<evidence type="ECO:0000259" key="6">
    <source>
        <dbReference type="SMART" id="SM00423"/>
    </source>
</evidence>
<keyword evidence="2 5" id="KW-0472">Membrane</keyword>
<dbReference type="SUPFAM" id="SSF81296">
    <property type="entry name" value="E set domains"/>
    <property type="match status" value="3"/>
</dbReference>
<organism evidence="8">
    <name type="scientific">Timema tahoe</name>
    <dbReference type="NCBI Taxonomy" id="61484"/>
    <lineage>
        <taxon>Eukaryota</taxon>
        <taxon>Metazoa</taxon>
        <taxon>Ecdysozoa</taxon>
        <taxon>Arthropoda</taxon>
        <taxon>Hexapoda</taxon>
        <taxon>Insecta</taxon>
        <taxon>Pterygota</taxon>
        <taxon>Neoptera</taxon>
        <taxon>Polyneoptera</taxon>
        <taxon>Phasmatodea</taxon>
        <taxon>Timematodea</taxon>
        <taxon>Timematoidea</taxon>
        <taxon>Timematidae</taxon>
        <taxon>Timema</taxon>
    </lineage>
</organism>
<dbReference type="InterPro" id="IPR008936">
    <property type="entry name" value="Rho_GTPase_activation_prot"/>
</dbReference>
<protein>
    <recommendedName>
        <fullName evidence="9">Plexin A</fullName>
    </recommendedName>
</protein>
<dbReference type="Pfam" id="PF17960">
    <property type="entry name" value="TIG_plexin"/>
    <property type="match status" value="1"/>
</dbReference>
<dbReference type="FunFam" id="2.60.40.10:FF:001688">
    <property type="entry name" value="GM13016"/>
    <property type="match status" value="1"/>
</dbReference>
<feature type="transmembrane region" description="Helical" evidence="5">
    <location>
        <begin position="896"/>
        <end position="918"/>
    </location>
</feature>
<dbReference type="PANTHER" id="PTHR22625:SF70">
    <property type="entry name" value="PLEXIN A, ISOFORM A"/>
    <property type="match status" value="1"/>
</dbReference>
<dbReference type="Pfam" id="PF01833">
    <property type="entry name" value="TIG"/>
    <property type="match status" value="3"/>
</dbReference>
<evidence type="ECO:0000259" key="7">
    <source>
        <dbReference type="SMART" id="SM00429"/>
    </source>
</evidence>
<sequence length="1179" mass="130972">MFRYAPRAGQCPQLVSVSVSSKSWPVSLSVCLSQYAPRAGQCPQLVSVSVAPRAGQCPQFVYASVRSKSWPVSPVCFCLGTLQELANVPSLFVSVRSKRWPVSPAYLCLSTLQELASSPSLFLSQYFPRAGQCPQFCFCLSTFQELASVPSLFLSQYAPRAGQCPRLVCSLRSDCSDAAKDPLYWISYKSGRCTTITAVTPNQLQRTTARTLDKTFTTILNGASQQPELSSTPGLQFPRRNSRPNCCELDLVIDNLPTLSGQFLCAFTALDKTLITNATRKSYGVNCTTPRTDQLPSIPPGQHHFTAKLSVRMTSGPDFVATNFTFFDCNTYSSCTQCVSSSFPCDWCVDGHRCTHDTAENCRNDILVTGVSQFIVQTRFVCQFNIEGRVTSVNAQLLGDTIYCDQMEFTYTSRAPNITATFAVIWGGSKPLDNPDNIHVVIYRCRDMADNCGMCLALAEKYGCGWCQVSDRCEVKDQCDQGTGVWLNRNQTCPNPEVISFEPQLGPWEGGTNITIRGINLGKTFNDIYGGVSVAGIPCEPYAHLYTKTKLIVCYVDGPGTNEPRRGPVIVRVEDFRGESKHNYEFVDPVIDAISPKYGPRSGGTKIKINGKYMNAGSRIQAFIDDIPCEIIGTSAEEAECKTSASDRQRSGKLRMKFDKGDRIFDKDLFEYVEDPTIESAESGVAGQVKIPKGIPAGGIRISVSGKNLAYIQNPRMYVYYKDKQFSSTCVVLSNSNMACSSPTIEFDKEPDAENPMKLEYGFLMDNVTGVQNLSMDHNPFLLYPNPIYDKFDEEVKYYKSDYLTINGQHLDRACQESDVVVQIGNSFCNVTSLSRQQLTCRPPTTQPPALDEDGHVNPQELPQVVVIVGGTLRYVIGKLSYASPAGLNGALSKPALYSIIGVIVLLVIVFAAFLIAYRRKSTESNRVLKNMQEQMDILELRVAAECKEAFAELQTEMTDLTGDLTLGGIPFLEYRTYAMKILFPNMDDHAVLQWERPELLRKEKGLRLFGQLIMNKTFLLLFIRTLESNRYFSMRDRVNVASLIMVTLQSKMEYCTDILKTLLAELIEKVMESKSHPKLLLRRTAILQSDVISVVLELSIRVQVGSILLIVDSLARRVFSVYLIKSGLTSVKESLLLSGVARRYSSHKIDLPNYVPQAQIFLLAVALVSRRSVNEALA</sequence>
<dbReference type="InterPro" id="IPR014756">
    <property type="entry name" value="Ig_E-set"/>
</dbReference>
<dbReference type="GO" id="GO:0048731">
    <property type="term" value="P:system development"/>
    <property type="evidence" value="ECO:0007669"/>
    <property type="project" value="UniProtKB-ARBA"/>
</dbReference>
<name>A0A7R9IIV3_9NEOP</name>
<dbReference type="GO" id="GO:0017154">
    <property type="term" value="F:semaphorin receptor activity"/>
    <property type="evidence" value="ECO:0007669"/>
    <property type="project" value="InterPro"/>
</dbReference>
<dbReference type="AlphaFoldDB" id="A0A7R9IIV3"/>
<dbReference type="CDD" id="cd01179">
    <property type="entry name" value="IPT_plexin_repeat2"/>
    <property type="match status" value="1"/>
</dbReference>
<dbReference type="Pfam" id="PF08337">
    <property type="entry name" value="Plexin_cytopl"/>
    <property type="match status" value="1"/>
</dbReference>
<keyword evidence="3" id="KW-0325">Glycoprotein</keyword>
<reference evidence="8" key="1">
    <citation type="submission" date="2020-11" db="EMBL/GenBank/DDBJ databases">
        <authorList>
            <person name="Tran Van P."/>
        </authorList>
    </citation>
    <scope>NUCLEOTIDE SEQUENCE</scope>
</reference>
<dbReference type="InterPro" id="IPR002909">
    <property type="entry name" value="IPT_dom"/>
</dbReference>
<proteinExistence type="predicted"/>
<evidence type="ECO:0008006" key="9">
    <source>
        <dbReference type="Google" id="ProtNLM"/>
    </source>
</evidence>
<feature type="domain" description="PSI" evidence="6">
    <location>
        <begin position="328"/>
        <end position="363"/>
    </location>
</feature>
<keyword evidence="4" id="KW-0175">Coiled coil</keyword>
<dbReference type="SMART" id="SM00423">
    <property type="entry name" value="PSI"/>
    <property type="match status" value="2"/>
</dbReference>
<dbReference type="InterPro" id="IPR041362">
    <property type="entry name" value="TIG2_plexin"/>
</dbReference>
<dbReference type="GO" id="GO:0048468">
    <property type="term" value="P:cell development"/>
    <property type="evidence" value="ECO:0007669"/>
    <property type="project" value="UniProtKB-ARBA"/>
</dbReference>
<evidence type="ECO:0000256" key="4">
    <source>
        <dbReference type="SAM" id="Coils"/>
    </source>
</evidence>
<evidence type="ECO:0000256" key="1">
    <source>
        <dbReference type="ARBA" id="ARBA00004479"/>
    </source>
</evidence>
<dbReference type="InterPro" id="IPR013783">
    <property type="entry name" value="Ig-like_fold"/>
</dbReference>
<dbReference type="InterPro" id="IPR016201">
    <property type="entry name" value="PSI"/>
</dbReference>
<dbReference type="Pfam" id="PF18020">
    <property type="entry name" value="TIG_2"/>
    <property type="match status" value="1"/>
</dbReference>
<feature type="domain" description="PSI" evidence="6">
    <location>
        <begin position="444"/>
        <end position="494"/>
    </location>
</feature>
<feature type="domain" description="IPT/TIG" evidence="7">
    <location>
        <begin position="495"/>
        <end position="587"/>
    </location>
</feature>
<feature type="domain" description="IPT/TIG" evidence="7">
    <location>
        <begin position="588"/>
        <end position="673"/>
    </location>
</feature>
<dbReference type="Pfam" id="PF24479">
    <property type="entry name" value="PSI_PlexinA-B"/>
    <property type="match status" value="1"/>
</dbReference>
<comment type="subcellular location">
    <subcellularLocation>
        <location evidence="1">Membrane</location>
        <topology evidence="1">Single-pass type I membrane protein</topology>
    </subcellularLocation>
</comment>
<dbReference type="FunFam" id="2.60.40.10:FF:001556">
    <property type="entry name" value="Plexin A, isoform B"/>
    <property type="match status" value="1"/>
</dbReference>
<dbReference type="GO" id="GO:0002116">
    <property type="term" value="C:semaphorin receptor complex"/>
    <property type="evidence" value="ECO:0007669"/>
    <property type="project" value="TreeGrafter"/>
</dbReference>
<evidence type="ECO:0000256" key="5">
    <source>
        <dbReference type="SAM" id="Phobius"/>
    </source>
</evidence>
<dbReference type="InterPro" id="IPR002165">
    <property type="entry name" value="Plexin_repeat"/>
</dbReference>
<accession>A0A7R9IIV3</accession>
<dbReference type="InterPro" id="IPR041019">
    <property type="entry name" value="TIG1_plexin"/>
</dbReference>
<evidence type="ECO:0000256" key="3">
    <source>
        <dbReference type="ARBA" id="ARBA00023180"/>
    </source>
</evidence>
<dbReference type="SMART" id="SM00429">
    <property type="entry name" value="IPT"/>
    <property type="match status" value="3"/>
</dbReference>
<dbReference type="InterPro" id="IPR013548">
    <property type="entry name" value="Plexin_cytoplasmic_RasGAP_dom"/>
</dbReference>
<keyword evidence="5" id="KW-1133">Transmembrane helix</keyword>
<evidence type="ECO:0000256" key="2">
    <source>
        <dbReference type="ARBA" id="ARBA00023136"/>
    </source>
</evidence>
<evidence type="ECO:0000313" key="8">
    <source>
        <dbReference type="EMBL" id="CAD7459220.1"/>
    </source>
</evidence>
<feature type="coiled-coil region" evidence="4">
    <location>
        <begin position="922"/>
        <end position="949"/>
    </location>
</feature>
<dbReference type="Gene3D" id="2.60.40.10">
    <property type="entry name" value="Immunoglobulins"/>
    <property type="match status" value="3"/>
</dbReference>
<gene>
    <name evidence="8" type="ORF">TTEB3V08_LOCUS7184</name>
</gene>
<feature type="domain" description="IPT/TIG" evidence="7">
    <location>
        <begin position="675"/>
        <end position="777"/>
    </location>
</feature>
<dbReference type="GO" id="GO:0005886">
    <property type="term" value="C:plasma membrane"/>
    <property type="evidence" value="ECO:0007669"/>
    <property type="project" value="TreeGrafter"/>
</dbReference>
<dbReference type="InterPro" id="IPR031148">
    <property type="entry name" value="Plexin"/>
</dbReference>
<dbReference type="Pfam" id="PF01437">
    <property type="entry name" value="PSI"/>
    <property type="match status" value="1"/>
</dbReference>
<dbReference type="PANTHER" id="PTHR22625">
    <property type="entry name" value="PLEXIN"/>
    <property type="match status" value="1"/>
</dbReference>
<dbReference type="EMBL" id="OE002734">
    <property type="protein sequence ID" value="CAD7459220.1"/>
    <property type="molecule type" value="Genomic_DNA"/>
</dbReference>